<dbReference type="SMART" id="SM00382">
    <property type="entry name" value="AAA"/>
    <property type="match status" value="1"/>
</dbReference>
<dbReference type="AlphaFoldDB" id="A0AAW5WVW2"/>
<dbReference type="InterPro" id="IPR003439">
    <property type="entry name" value="ABC_transporter-like_ATP-bd"/>
</dbReference>
<organism evidence="6 8">
    <name type="scientific">Lactobacillus mulieris</name>
    <dbReference type="NCBI Taxonomy" id="2508708"/>
    <lineage>
        <taxon>Bacteria</taxon>
        <taxon>Bacillati</taxon>
        <taxon>Bacillota</taxon>
        <taxon>Bacilli</taxon>
        <taxon>Lactobacillales</taxon>
        <taxon>Lactobacillaceae</taxon>
        <taxon>Lactobacillus</taxon>
    </lineage>
</organism>
<protein>
    <submittedName>
        <fullName evidence="6">ATP-binding cassette domain-containing protein</fullName>
    </submittedName>
</protein>
<dbReference type="GO" id="GO:0016887">
    <property type="term" value="F:ATP hydrolysis activity"/>
    <property type="evidence" value="ECO:0007669"/>
    <property type="project" value="InterPro"/>
</dbReference>
<dbReference type="CDD" id="cd03221">
    <property type="entry name" value="ABCF_EF-3"/>
    <property type="match status" value="1"/>
</dbReference>
<reference evidence="6" key="1">
    <citation type="submission" date="2022-01" db="EMBL/GenBank/DDBJ databases">
        <title>STING isolate genome collection.</title>
        <authorList>
            <person name="France M."/>
            <person name="Rutt L."/>
            <person name="Humphrys M."/>
            <person name="Ravel J."/>
        </authorList>
    </citation>
    <scope>NUCLEOTIDE SEQUENCE</scope>
    <source>
        <strain evidence="6">C0081E5</strain>
    </source>
</reference>
<dbReference type="InterPro" id="IPR027417">
    <property type="entry name" value="P-loop_NTPase"/>
</dbReference>
<keyword evidence="2" id="KW-0547">Nucleotide-binding</keyword>
<dbReference type="Proteomes" id="UP001211420">
    <property type="component" value="Unassembled WGS sequence"/>
</dbReference>
<evidence type="ECO:0000259" key="4">
    <source>
        <dbReference type="SMART" id="SM00382"/>
    </source>
</evidence>
<dbReference type="GO" id="GO:0005524">
    <property type="term" value="F:ATP binding"/>
    <property type="evidence" value="ECO:0007669"/>
    <property type="project" value="UniProtKB-KW"/>
</dbReference>
<dbReference type="EMBL" id="JAKHEY010000001">
    <property type="protein sequence ID" value="MCZ9677496.1"/>
    <property type="molecule type" value="Genomic_DNA"/>
</dbReference>
<accession>A0AAW5WVW2</accession>
<evidence type="ECO:0000313" key="5">
    <source>
        <dbReference type="EMBL" id="MCZ3621282.1"/>
    </source>
</evidence>
<evidence type="ECO:0000313" key="8">
    <source>
        <dbReference type="Proteomes" id="UP001211566"/>
    </source>
</evidence>
<evidence type="ECO:0000256" key="1">
    <source>
        <dbReference type="ARBA" id="ARBA00022737"/>
    </source>
</evidence>
<evidence type="ECO:0000313" key="7">
    <source>
        <dbReference type="Proteomes" id="UP001211420"/>
    </source>
</evidence>
<reference evidence="5 7" key="2">
    <citation type="submission" date="2022-01" db="EMBL/GenBank/DDBJ databases">
        <title>VMRC isolate genome collection.</title>
        <authorList>
            <person name="France M."/>
            <person name="Rutt L."/>
            <person name="Humphrys M."/>
            <person name="Ravel J."/>
        </authorList>
    </citation>
    <scope>NUCLEOTIDE SEQUENCE [LARGE SCALE GENOMIC DNA]</scope>
    <source>
        <strain evidence="5 7">C0172B4</strain>
    </source>
</reference>
<dbReference type="InterPro" id="IPR003593">
    <property type="entry name" value="AAA+_ATPase"/>
</dbReference>
<dbReference type="Proteomes" id="UP001211566">
    <property type="component" value="Unassembled WGS sequence"/>
</dbReference>
<gene>
    <name evidence="5" type="ORF">L2772_00175</name>
    <name evidence="6" type="ORF">L2Z99_00175</name>
</gene>
<comment type="caution">
    <text evidence="6">The sequence shown here is derived from an EMBL/GenBank/DDBJ whole genome shotgun (WGS) entry which is preliminary data.</text>
</comment>
<name>A0AAW5WVW2_9LACO</name>
<dbReference type="Gene3D" id="3.40.50.300">
    <property type="entry name" value="P-loop containing nucleotide triphosphate hydrolases"/>
    <property type="match status" value="2"/>
</dbReference>
<feature type="domain" description="AAA+ ATPase" evidence="4">
    <location>
        <begin position="28"/>
        <end position="158"/>
    </location>
</feature>
<keyword evidence="1" id="KW-0677">Repeat</keyword>
<evidence type="ECO:0000256" key="3">
    <source>
        <dbReference type="ARBA" id="ARBA00022840"/>
    </source>
</evidence>
<evidence type="ECO:0000256" key="2">
    <source>
        <dbReference type="ARBA" id="ARBA00022741"/>
    </source>
</evidence>
<sequence length="210" mass="24283">MELIRIDDLNISTDKRHLLEIHQLSIQSNQKIGLIGQNGVGKTTLINAICGTHDSQIMITGEIRRNCKIIMVPQILVPDEKSGGEREKIALEEAFVKLKNEKNSILVLDEPTSNLDISHQKWLIKSLKKIKHPLLVISHDRAFLNQIVDTIWHFRDEKIRIFNGNYNQYSTLLQKEKEKAMQVYNDQKGQIKRLESIERITRQKAVRATK</sequence>
<keyword evidence="7" id="KW-1185">Reference proteome</keyword>
<evidence type="ECO:0000313" key="6">
    <source>
        <dbReference type="EMBL" id="MCZ9677496.1"/>
    </source>
</evidence>
<proteinExistence type="predicted"/>
<dbReference type="EMBL" id="JAKHPW010000001">
    <property type="protein sequence ID" value="MCZ3621282.1"/>
    <property type="molecule type" value="Genomic_DNA"/>
</dbReference>
<dbReference type="InterPro" id="IPR050611">
    <property type="entry name" value="ABCF"/>
</dbReference>
<dbReference type="RefSeq" id="WP_269255068.1">
    <property type="nucleotide sequence ID" value="NZ_JAKHEY010000001.1"/>
</dbReference>
<dbReference type="PANTHER" id="PTHR19211:SF100">
    <property type="entry name" value="RIBOSOME PROTECTION PROTEIN VMLR"/>
    <property type="match status" value="1"/>
</dbReference>
<keyword evidence="3 6" id="KW-0067">ATP-binding</keyword>
<dbReference type="SUPFAM" id="SSF52540">
    <property type="entry name" value="P-loop containing nucleoside triphosphate hydrolases"/>
    <property type="match status" value="1"/>
</dbReference>
<dbReference type="PANTHER" id="PTHR19211">
    <property type="entry name" value="ATP-BINDING TRANSPORT PROTEIN-RELATED"/>
    <property type="match status" value="1"/>
</dbReference>
<dbReference type="Pfam" id="PF00005">
    <property type="entry name" value="ABC_tran"/>
    <property type="match status" value="1"/>
</dbReference>